<evidence type="ECO:0000313" key="8">
    <source>
        <dbReference type="Proteomes" id="UP001164187"/>
    </source>
</evidence>
<proteinExistence type="inferred from homology"/>
<dbReference type="SUPFAM" id="SSF53756">
    <property type="entry name" value="UDP-Glycosyltransferase/glycogen phosphorylase"/>
    <property type="match status" value="1"/>
</dbReference>
<evidence type="ECO:0000313" key="7">
    <source>
        <dbReference type="EMBL" id="WAW14455.1"/>
    </source>
</evidence>
<evidence type="ECO:0000256" key="3">
    <source>
        <dbReference type="ARBA" id="ARBA00022676"/>
    </source>
</evidence>
<dbReference type="InterPro" id="IPR050519">
    <property type="entry name" value="Glycosyltransf_28_UgtP"/>
</dbReference>
<evidence type="ECO:0000256" key="4">
    <source>
        <dbReference type="ARBA" id="ARBA00022679"/>
    </source>
</evidence>
<dbReference type="Proteomes" id="UP001164187">
    <property type="component" value="Chromosome"/>
</dbReference>
<keyword evidence="8" id="KW-1185">Reference proteome</keyword>
<evidence type="ECO:0000256" key="1">
    <source>
        <dbReference type="ARBA" id="ARBA00004370"/>
    </source>
</evidence>
<dbReference type="EMBL" id="CP114052">
    <property type="protein sequence ID" value="WAW14455.1"/>
    <property type="molecule type" value="Genomic_DNA"/>
</dbReference>
<dbReference type="Gene3D" id="3.40.50.2000">
    <property type="entry name" value="Glycogen Phosphorylase B"/>
    <property type="match status" value="1"/>
</dbReference>
<dbReference type="PANTHER" id="PTHR43025">
    <property type="entry name" value="MONOGALACTOSYLDIACYLGLYCEROL SYNTHASE"/>
    <property type="match status" value="1"/>
</dbReference>
<dbReference type="RefSeq" id="WP_269311134.1">
    <property type="nucleotide sequence ID" value="NZ_CP114052.1"/>
</dbReference>
<comment type="subcellular location">
    <subcellularLocation>
        <location evidence="1">Membrane</location>
    </subcellularLocation>
</comment>
<accession>A0ABY7JM73</accession>
<comment type="similarity">
    <text evidence="2">Belongs to the glycosyltransferase 28 family.</text>
</comment>
<dbReference type="Pfam" id="PF04101">
    <property type="entry name" value="Glyco_tran_28_C"/>
    <property type="match status" value="1"/>
</dbReference>
<name>A0ABY7JM73_9FIRM</name>
<dbReference type="PANTHER" id="PTHR43025:SF3">
    <property type="entry name" value="MONOGALACTOSYLDIACYLGLYCEROL SYNTHASE 1, CHLOROPLASTIC"/>
    <property type="match status" value="1"/>
</dbReference>
<sequence>MKVVVLAAKFGMGHMAAADSISEDILKLNKDAQVEVLDFYDYSMPVLSKCMYEFFRLLLKNASGIYSKFYLKSDNDYDRRDLIVRKLASSFYELIEDKKPDFIVSTFPIISQAFGLYKEQTNCNIPLITCITDVSSHYEWINKNTNVYMVACDEVKKDLINRGVSSEKIVVYGIPVLSKFKDTYKLRNKHIVNNESKLIDLIKYKNNKELLIMGGGLGMLPMDEAFYDRLNSVKGLHTTIVTGNNKAIFNFLNGKYENITVYGFRNDIDVLMKHSDCVLTKPGGVTLFESIYSQTPLIAFASDLPNEQKNIEFITNNNLGLVLKSDPVSSIEQILAFVNDSKRLKSVKNSMADIVETIDMQYFSTYRGKSLIK</sequence>
<gene>
    <name evidence="7" type="ORF">O0R46_07590</name>
</gene>
<reference evidence="7" key="1">
    <citation type="submission" date="2022-12" db="EMBL/GenBank/DDBJ databases">
        <title>Peptostreptococcus.</title>
        <authorList>
            <person name="Lee S.H."/>
        </authorList>
    </citation>
    <scope>NUCLEOTIDE SEQUENCE</scope>
    <source>
        <strain evidence="7">CBA3647</strain>
    </source>
</reference>
<organism evidence="7 8">
    <name type="scientific">Peptostreptococcus equinus</name>
    <dbReference type="NCBI Taxonomy" id="3003601"/>
    <lineage>
        <taxon>Bacteria</taxon>
        <taxon>Bacillati</taxon>
        <taxon>Bacillota</taxon>
        <taxon>Clostridia</taxon>
        <taxon>Peptostreptococcales</taxon>
        <taxon>Peptostreptococcaceae</taxon>
        <taxon>Peptostreptococcus</taxon>
    </lineage>
</organism>
<evidence type="ECO:0000259" key="5">
    <source>
        <dbReference type="Pfam" id="PF04101"/>
    </source>
</evidence>
<dbReference type="Pfam" id="PF06925">
    <property type="entry name" value="MGDG_synth"/>
    <property type="match status" value="1"/>
</dbReference>
<keyword evidence="3" id="KW-0328">Glycosyltransferase</keyword>
<dbReference type="InterPro" id="IPR009695">
    <property type="entry name" value="Diacylglyc_glucosyltr_N"/>
</dbReference>
<evidence type="ECO:0000256" key="2">
    <source>
        <dbReference type="ARBA" id="ARBA00006962"/>
    </source>
</evidence>
<feature type="domain" description="Diacylglycerol glucosyltransferase N-terminal" evidence="6">
    <location>
        <begin position="14"/>
        <end position="176"/>
    </location>
</feature>
<dbReference type="InterPro" id="IPR007235">
    <property type="entry name" value="Glyco_trans_28_C"/>
</dbReference>
<evidence type="ECO:0000259" key="6">
    <source>
        <dbReference type="Pfam" id="PF06925"/>
    </source>
</evidence>
<keyword evidence="4" id="KW-0808">Transferase</keyword>
<protein>
    <submittedName>
        <fullName evidence="7">Glycosyltransferase</fullName>
    </submittedName>
</protein>
<feature type="domain" description="Glycosyl transferase family 28 C-terminal" evidence="5">
    <location>
        <begin position="236"/>
        <end position="347"/>
    </location>
</feature>